<accession>A0A5C2S4L1</accession>
<name>A0A5C2S4L1_9APHY</name>
<reference evidence="1" key="1">
    <citation type="journal article" date="2018" name="Genome Biol. Evol.">
        <title>Genomics and development of Lentinus tigrinus, a white-rot wood-decaying mushroom with dimorphic fruiting bodies.</title>
        <authorList>
            <person name="Wu B."/>
            <person name="Xu Z."/>
            <person name="Knudson A."/>
            <person name="Carlson A."/>
            <person name="Chen N."/>
            <person name="Kovaka S."/>
            <person name="LaButti K."/>
            <person name="Lipzen A."/>
            <person name="Pennachio C."/>
            <person name="Riley R."/>
            <person name="Schakwitz W."/>
            <person name="Umezawa K."/>
            <person name="Ohm R.A."/>
            <person name="Grigoriev I.V."/>
            <person name="Nagy L.G."/>
            <person name="Gibbons J."/>
            <person name="Hibbett D."/>
        </authorList>
    </citation>
    <scope>NUCLEOTIDE SEQUENCE [LARGE SCALE GENOMIC DNA]</scope>
    <source>
        <strain evidence="1">ALCF2SS1-6</strain>
    </source>
</reference>
<dbReference type="EMBL" id="ML122274">
    <property type="protein sequence ID" value="RPD58593.1"/>
    <property type="molecule type" value="Genomic_DNA"/>
</dbReference>
<organism evidence="1 2">
    <name type="scientific">Lentinus tigrinus ALCF2SS1-6</name>
    <dbReference type="NCBI Taxonomy" id="1328759"/>
    <lineage>
        <taxon>Eukaryota</taxon>
        <taxon>Fungi</taxon>
        <taxon>Dikarya</taxon>
        <taxon>Basidiomycota</taxon>
        <taxon>Agaricomycotina</taxon>
        <taxon>Agaricomycetes</taxon>
        <taxon>Polyporales</taxon>
        <taxon>Polyporaceae</taxon>
        <taxon>Lentinus</taxon>
    </lineage>
</organism>
<sequence>MVKSGGPPGPFALQLVGQRVLDRADGCSELVIIDNACGTGIVTYHIYETSPIAKAKRLCLRSGRHVSVTASIAHHLSLYHGRTNNDHPPPGHRGGYFRIVGDTPLGGEGFNNHLITHKLTQRKQDLSISPHALRDLSTTYGLARVPSHLLFPSIFAITPRKLVDRKLASLDVVARFAAFVFHSNLEPVEKGPRDSRIDKVSFSSDGSTYSSRIVKLVSDFFIGKGSINPYEAARTVLLSRLSSSLLTSQDGS</sequence>
<keyword evidence="2" id="KW-1185">Reference proteome</keyword>
<dbReference type="OrthoDB" id="3355826at2759"/>
<dbReference type="Proteomes" id="UP000313359">
    <property type="component" value="Unassembled WGS sequence"/>
</dbReference>
<proteinExistence type="predicted"/>
<dbReference type="STRING" id="1328759.A0A5C2S4L1"/>
<gene>
    <name evidence="1" type="ORF">L227DRAFT_654663</name>
</gene>
<protein>
    <submittedName>
        <fullName evidence="1">Uncharacterized protein</fullName>
    </submittedName>
</protein>
<evidence type="ECO:0000313" key="1">
    <source>
        <dbReference type="EMBL" id="RPD58593.1"/>
    </source>
</evidence>
<evidence type="ECO:0000313" key="2">
    <source>
        <dbReference type="Proteomes" id="UP000313359"/>
    </source>
</evidence>
<dbReference type="AlphaFoldDB" id="A0A5C2S4L1"/>